<evidence type="ECO:0000259" key="3">
    <source>
        <dbReference type="Pfam" id="PF17762"/>
    </source>
</evidence>
<dbReference type="GO" id="GO:0007059">
    <property type="term" value="P:chromosome segregation"/>
    <property type="evidence" value="ECO:0007669"/>
    <property type="project" value="TreeGrafter"/>
</dbReference>
<evidence type="ECO:0000256" key="1">
    <source>
        <dbReference type="SAM" id="Coils"/>
    </source>
</evidence>
<keyword evidence="1" id="KW-0175">Coiled coil</keyword>
<gene>
    <name evidence="4" type="ORF">BHE75_01400</name>
</gene>
<dbReference type="PANTHER" id="PTHR33375">
    <property type="entry name" value="CHROMOSOME-PARTITIONING PROTEIN PARB-RELATED"/>
    <property type="match status" value="1"/>
</dbReference>
<accession>A0A1S1HBE5</accession>
<evidence type="ECO:0000313" key="4">
    <source>
        <dbReference type="EMBL" id="OHT19415.1"/>
    </source>
</evidence>
<dbReference type="RefSeq" id="WP_070933354.1">
    <property type="nucleotide sequence ID" value="NZ_MIPT01000001.1"/>
</dbReference>
<dbReference type="EMBL" id="MIPT01000001">
    <property type="protein sequence ID" value="OHT19415.1"/>
    <property type="molecule type" value="Genomic_DNA"/>
</dbReference>
<dbReference type="InterPro" id="IPR041468">
    <property type="entry name" value="HTH_ParB/Spo0J"/>
</dbReference>
<feature type="region of interest" description="Disordered" evidence="2">
    <location>
        <begin position="385"/>
        <end position="418"/>
    </location>
</feature>
<keyword evidence="5" id="KW-1185">Reference proteome</keyword>
<dbReference type="InterPro" id="IPR050336">
    <property type="entry name" value="Chromosome_partition/occlusion"/>
</dbReference>
<dbReference type="CDD" id="cd16406">
    <property type="entry name" value="ParB_N_like"/>
    <property type="match status" value="1"/>
</dbReference>
<dbReference type="Pfam" id="PF17762">
    <property type="entry name" value="HTH_ParB"/>
    <property type="match status" value="1"/>
</dbReference>
<protein>
    <recommendedName>
        <fullName evidence="3">ParB/Spo0J HTH domain-containing protein</fullName>
    </recommendedName>
</protein>
<dbReference type="SUPFAM" id="SSF109709">
    <property type="entry name" value="KorB DNA-binding domain-like"/>
    <property type="match status" value="1"/>
</dbReference>
<feature type="region of interest" description="Disordered" evidence="2">
    <location>
        <begin position="662"/>
        <end position="698"/>
    </location>
</feature>
<feature type="coiled-coil region" evidence="1">
    <location>
        <begin position="303"/>
        <end position="351"/>
    </location>
</feature>
<feature type="domain" description="ParB/Spo0J HTH" evidence="3">
    <location>
        <begin position="110"/>
        <end position="206"/>
    </location>
</feature>
<dbReference type="Gene3D" id="1.10.10.2830">
    <property type="match status" value="1"/>
</dbReference>
<dbReference type="Proteomes" id="UP000179467">
    <property type="component" value="Unassembled WGS sequence"/>
</dbReference>
<dbReference type="AlphaFoldDB" id="A0A1S1HBE5"/>
<feature type="compositionally biased region" description="Acidic residues" evidence="2">
    <location>
        <begin position="687"/>
        <end position="698"/>
    </location>
</feature>
<organism evidence="4 5">
    <name type="scientific">Edaphosphingomonas haloaromaticamans</name>
    <dbReference type="NCBI Taxonomy" id="653954"/>
    <lineage>
        <taxon>Bacteria</taxon>
        <taxon>Pseudomonadati</taxon>
        <taxon>Pseudomonadota</taxon>
        <taxon>Alphaproteobacteria</taxon>
        <taxon>Sphingomonadales</taxon>
        <taxon>Rhizorhabdaceae</taxon>
        <taxon>Edaphosphingomonas</taxon>
    </lineage>
</organism>
<evidence type="ECO:0000313" key="5">
    <source>
        <dbReference type="Proteomes" id="UP000179467"/>
    </source>
</evidence>
<dbReference type="GO" id="GO:0005694">
    <property type="term" value="C:chromosome"/>
    <property type="evidence" value="ECO:0007669"/>
    <property type="project" value="TreeGrafter"/>
</dbReference>
<proteinExistence type="predicted"/>
<sequence length="698" mass="76040">MTYPILYVPAVNCRVAEDNVRKHSNADADAQFEAHLGETGIVLQNLIGVPIKRRKDHYDIYAGGRRLSRTLANIEKGVLPKDFQVPVMVVPSAADAISMSLAENFFQLAMNPADACTAFRTIIDKEKKTVADIAKRFSLTVRFVEGRLRLANLATPVFEALARGEITLDIAKAYAKTSDPVRQASVFESLAGTYYANNVAEIERQVSAGSYNGGHPKALLVGRDAYLAAGGTIDRDLYSNAESELWTNRELLDQLADEALAEAAEAIREREGFAEVRTIAATHVPYTATMGLRRIDGILPSLTEEQEARQQAIKAEIEEIEEAAADSQDYSEEQLERIDELEEELGAIQDRQAVYEPEQKARALAYVVIGEDGQPMVEETLFVAASDEEDEDIDPDADGDDGDGSDDTDAAETPRKASLSQKLVDRLALMRTELVALHVANDPHFAMDLGTFIMVDGAHRKFAGAYDLASGLKAPLPDRRVGNYVSETAAAEAWAKLEADLDQSWRDGDDAVARFDAFRALPDEARAAWFAWAIARTIEPVTDSGSGAPFLRHLGRSLDIDVARWWRPTARNFFDAVTRNWILDLFGEIGGEDLKSRYGAAKKADLAASAEKLFAGQTIIEAEIKDKVVAWLPQPMRIEEPAPVESSGPTRAELAAAIGARGDASLTDESADEPVEAANDGANDLANEVDGDDLAQAA</sequence>
<comment type="caution">
    <text evidence="4">The sequence shown here is derived from an EMBL/GenBank/DDBJ whole genome shotgun (WGS) entry which is preliminary data.</text>
</comment>
<name>A0A1S1HBE5_9SPHN</name>
<evidence type="ECO:0000256" key="2">
    <source>
        <dbReference type="SAM" id="MobiDB-lite"/>
    </source>
</evidence>
<reference evidence="4 5" key="1">
    <citation type="submission" date="2016-09" db="EMBL/GenBank/DDBJ databases">
        <title>Metabolic pathway, cell adaptation mechanisms and a novel monoxygenase revealed through proteogenomic-transcription analysis of a Sphingomonas haloaromaticamans strain degrading the fungicide ortho-phenylphenol.</title>
        <authorList>
            <person name="Perruchon C."/>
            <person name="Papadopoulou E.S."/>
            <person name="Rousidou C."/>
            <person name="Vasileiadis S."/>
            <person name="Tanou G."/>
            <person name="Amoutzias G."/>
            <person name="Molassiotis A."/>
            <person name="Karpouzas D.G."/>
        </authorList>
    </citation>
    <scope>NUCLEOTIDE SEQUENCE [LARGE SCALE GENOMIC DNA]</scope>
    <source>
        <strain evidence="4 5">P3</strain>
    </source>
</reference>
<dbReference type="PANTHER" id="PTHR33375:SF7">
    <property type="entry name" value="CHROMOSOME 2-PARTITIONING PROTEIN PARB-RELATED"/>
    <property type="match status" value="1"/>
</dbReference>
<feature type="compositionally biased region" description="Acidic residues" evidence="2">
    <location>
        <begin position="386"/>
        <end position="410"/>
    </location>
</feature>
<dbReference type="OrthoDB" id="9813122at2"/>